<dbReference type="Pfam" id="PF13585">
    <property type="entry name" value="CHU_C"/>
    <property type="match status" value="1"/>
</dbReference>
<dbReference type="InterPro" id="IPR044023">
    <property type="entry name" value="Ig_7"/>
</dbReference>
<protein>
    <submittedName>
        <fullName evidence="3">Gliding motility-associated C-terminal domain-containing protein</fullName>
    </submittedName>
</protein>
<keyword evidence="1" id="KW-0732">Signal</keyword>
<feature type="domain" description="Ig-like" evidence="2">
    <location>
        <begin position="908"/>
        <end position="984"/>
    </location>
</feature>
<name>A0ABY6J681_9BACT</name>
<reference evidence="3" key="1">
    <citation type="submission" date="2022-10" db="EMBL/GenBank/DDBJ databases">
        <title>Chitinophaga sp. nov., isolated from soil.</title>
        <authorList>
            <person name="Jeon C.O."/>
        </authorList>
    </citation>
    <scope>NUCLEOTIDE SEQUENCE</scope>
    <source>
        <strain evidence="3">R8</strain>
    </source>
</reference>
<accession>A0ABY6J681</accession>
<dbReference type="Proteomes" id="UP001162741">
    <property type="component" value="Chromosome"/>
</dbReference>
<gene>
    <name evidence="3" type="ORF">MKQ68_08790</name>
</gene>
<evidence type="ECO:0000313" key="4">
    <source>
        <dbReference type="Proteomes" id="UP001162741"/>
    </source>
</evidence>
<feature type="signal peptide" evidence="1">
    <location>
        <begin position="1"/>
        <end position="20"/>
    </location>
</feature>
<dbReference type="InterPro" id="IPR026341">
    <property type="entry name" value="T9SS_type_B"/>
</dbReference>
<evidence type="ECO:0000313" key="3">
    <source>
        <dbReference type="EMBL" id="UYQ95190.1"/>
    </source>
</evidence>
<dbReference type="Pfam" id="PF19081">
    <property type="entry name" value="Ig_7"/>
    <property type="match status" value="1"/>
</dbReference>
<dbReference type="EMBL" id="CP107006">
    <property type="protein sequence ID" value="UYQ95190.1"/>
    <property type="molecule type" value="Genomic_DNA"/>
</dbReference>
<keyword evidence="4" id="KW-1185">Reference proteome</keyword>
<sequence length="5562" mass="601410">MRKFLLLLTLLACTFVIGKAQNNARLTAPRDVCKGNFVSMHAFYFNNNTINRVEWRITPLGRPMYTITPSSTVGVNGLRYISSGRGQSVTLDFLEDVASYTVQVRIFNNSGTTSFTDTDPVTIRLQNCEITECKGSFQSSSNFKETFGTFGVNEGRRCIPNPPSGPPIIQYNCNTSSSLADNDYNIYWETNGGGRPEWVASTDHTGDTRGGMLICNSSHQPNTFYRREITGLCPGAVYNFTAWFQNLDGRNIMEGTCRNDYIYTGVTFKIYRPSDLVNPIASFPTYAVSANFENNAARRWMQFGGSIRLAPGQENLILTIENNFPGGCGNDIAIDDISFEYCAPKIFSYIDGLKTDRDAICQGAPIRLTSEIDPINYFQDPLYQWQRYNAGTATWQPVAGAGFTGINTETLNIAANVLTTVGVERFRLMIYERGNENAANCYTPGNSVELTILEKPVIAFSTPFICLGQRATLTVNPGTYDIYNFTGPNLIPLGGPNYNRIDAQPTTTSQYIVEAVANYGNGKTCSAYDTSTLVVDTMPRLNLGPDVAVCVGNSITLDMGAANSIFYTQWTGTGISTTLGQTLTISPSPAGNYTYTALVRNNACTITDNITISALNPPTARISTASQSLCNVTDLAIAATSNPPSNQRGTWTIVGAAHGAYIESPNAYSTRVRSLPVGETITVRWTVSYTAIAGCESYDQITIRNVARPQTANAGPSQTVCGQNSITMAANAPLPNEYGTWSSATPGVSFSNVNDPNAVMTYSGALPRTLISTTWSLRDTSNICPASTSTVQHNLLAAPTLTVLEARDTCATTGLFRLLFSTAGNPNRYSITASGANPMPGFTDIVNQTLSSSSSQLLLSYPNTVDSGTYTFSMTVTQAAGSNAACTSTRDFTLRLVKPSRLDSISPSSTTICNGSSATLIAYGYKSPGAVWRWYTSSCNGTLVHTGDTLTVSPTSTVTYYVRAEAGTACPATTCLTTTINVDPMPARPNAGPDQTLCNVVSFNTAATYTGGATSGIWSQVPGGTAVFANPNANITQVTGIAAGSSATLIWSVRRGVCVSLPDTVVFRNLAPITNNVIGPNQTICLGSPAAMIDMPNGLPAGGNGSNVYSWASAPTATGTWTTISGANGATYTPGALANTTYFRRTIAAGCPSVSNVIAVRVARNAPVLVSTPAAVTVDCVNGTDYTTNFGTPVFSHPDNIPVTITQSDVTTTVGCGSRITRTWRATDSCGRFVETSQIVNVQDTTRPVFSTPAPANAIVNCDAIPTQPDLTATDNCSTVTVDKRERTRTIAGATCAANYEIIRTWIATDLCGNRDSVVQVLTVQDTTRPTFTGTAPADTVVQCGAIPAQPTIGAQDNCTPAGSVTVTMRERIEPAPGSTCVNNYLLVRTWIARDLCGNSDSLVQRLTVIDTVRPVFTTAAPLNVTVNCDAIPTQPTLQATDNCSAQNNVNVVPTQRREDIPGACVNNYRLIRVWTATDECGNVDSVRQIITVQDTTRPTFTSTVPADTIVNCHAPLPVQPTMTATDNCSAGNVVVTPTQRREDIAGACVNNYRIIRVWTARDECGNVDSVRQIITVQDTTRPTFTSTVPADTTVDCHVPLPVQPTMTATDNCSAGNVVVTPSQRREDIAGACVNNYRIIRVWTARDECGNIDSVRQIITVQDTTRPTFTSTVPADTTVDCHVPLPVQPTLNATDNCSAGNVVVTPSQRREDIAGACVNNYRIIRVWTAVDECGNIDSVRQVITVQDTTRPTFTSTIPADTTVDCHVPLPVQPTLNATDNCSAGNVVVTPSQRREDIAGACVNNYRIIRVWTAVDECGNIDSVRQIITVQDTTRPTFTSIVPADTTVDCHIPLPVQPTLNATDNCSAGNVVVTPSQRREDIAGACANNYRIIRVWTAVDECGNIDSVRQIITVQDTTRPTFTSTVPADTTVDCHIPLPVQPTLNATDNCSTGTNVTVTPSERREDIAGACANNYRIIRVWTVRDECGNIDSVRQIITVQDTTRPTFTSTIPADTTVDCHVPLPVQPTMTATDNCSAGNVVVTPSQRREDIAGACVNNYRIIRVWTARDECGNIDSVRQIITVQDTTRPTFTSTVPADTTVDCHVPLPVQPTLNATDNCSAGNVVVTPSQRREDIAGACVNNYRIIRVWTAVDECGNIDSVRQVITVQDTTRPTFTSTVPADTTVDCHIPLPVQPTLNATDNCSAGNVVVTPSQRREDIAGACVNNYRIIRVWTAVDECGNIDSVRQIITVQDTTRPTFTSIVPADTTVDCHIPLPVQPTLNATDNCSAGNVVVTPSQRREDIAGACANNYRIIRVWTAVDECGNIDSVRQIITVQDTTRPTFTSIVPADTTIDCNVPLPVQPTLNATDNCSAGNVVVTPSQRREDIAGACANNYRIIRVWTVRDECGNIDSVRQIITVQDTTRPTFTSTVPADTTVDCHVPLPVQPTLNATDNCSTGTNVTVTPSQRREDIAGACANNYRIIRVWTAVDECGNIDSVRQVITVQDTTRPTFTSTTPADTTVDCHVSLPVQPTLNATDNCSAGNVVVTPSQRREDIAGACVNNYRIIRVWTAVDECGNIDSVRQVITVQDTTRPTFTSTTPADTTVDCHVSLPVQPTLNATDNCSTGTNVTVTPSERREDIAGACANNYRIIRVWTAVDECGNIDSVRQIITVQDTTRPTFTSTVPADTTVDCHIPLPVQPTLNATDNCSAGNVVVTPSQRREDIAGACVNNYRIIRVWTAVDECGNIDSVRQIITVQDTTRPTFTSTVPADTTVDCHIPLPVQPTLNATDNCSTGTNVTVTPGERREDIAGACANNYRIIRVWTVRDECGNIDSVRQIITVQDTTRPTFTSTIPADTTVDCHVPLPVQPTLNATDNCSAGTNVTVTPSQRREDIAGACANNYRIIRVWTAVDECGNIDSVRQIITVQDTTRPTFTSTVPADTTVDCHVPLPVQPTLTATDNCSAGNVVVTPSQRREDITGACVNNYRIIRVWTAVDECGNIDSVRQVITVQDTTRPTFTSTVPADTTVDCHVPLPVQPTLNATDNCSAGNVVVTPSQHREDIAGACVNNYRIIRVWTAVDECGNIDSVRQVITVQDTTRPTFTSTVPADTTVDCHIPLPVQPTLNATDNCSAGNVVVTPSQRREDIAGACVNNYRIIRVWTAVDECGNIDSVRQVITVQDTTRPTFTSTVPADTTVDCHIPLPVQPTLNATDNCSTGTNVTVTPGERREDIAGACANNYRIIRVWTVRDECGNIDSVRQVITVQDTTRPTFTSTVPADTTVDCHVPLPVQPTLNATDNCSTGTNVTVTPSERREDIAGACANNYRIIRVWTVRDECGNIDSVRQIITVQDTTRPTFTSTIPADTTVDCHVPLPVQPTLNATDNCSTGTNVTVTPSERREDIAGACVNNYRIIRVWTAVDECGNIDSVRQIITVQDTTRPTFTSTVPADTTVDCHVPLPVQPTLNATDNCSAGNVVVTPSQRREDIAGACVNNYRIIRVWTAVDECGNIDSVRQIITVQDTTRPTFTSTIPADTTVDCHIPLPVQPTLNATDNCSSGNVVVTPSERREDIAGACANNYRIIRVWTAVDECGNIDSVRQIITVQDTTRPTFTSTVPADTTVDCHVPLPVQPTLNATDNCSAGNVVVTPSQRREDIAGACANNYRIIRVWTAVDECGNIDSVRQIITVQDTTRPTFTSTVPADTTVDCHIPLPVQPTLNATDNCSTGTNVTVTPSERREDIAGACANNYRIIRVWTVRDECGNVDSVRQIITVQDTTRPTFTSTVPADTTVDCHVPLPVQPTLNATDNCSTGTNVTVTPSERREDIAGACVNNYRIIRVWTAVDECGNIDSVRQIITVQDTTRPTFTSTTPADTTVDCHVSLPVQPTLNATDNCSTGTNVTVTPSERREDIAGACANNYRIIRVWTAVDECGNVDSVRQIITVQDTTRPTFTSTTPADTTVDCHIPLPVQPTLNATDNCSAGNVVVTPSQRREDIAGACVNNYRIIRVWTAIDECGNIDSVRQIITVQDTTRPTFTSTVPADTTVDCHIPLPVQPMLNATDNCSAGNVVVTPSQRREDIAGACANNYRIIRVWTAVDECGNIDSVRQVITVQDTTRPTFTSTVPADTTVDCHIPLPVQPTLNATDNCSTGTNVTVTPSERREDIAGACANNYRIIRVWTAVDECGNVDSVRQIITVQDTTRPTFTSTVPADTTVDCHVPLPVQPTLNATDNCSTGTNVTVTPSERREDIPGACANNYRIIRVWIARDECGNIDSVRQIITVQDTTRPTFNITVPADTTVDCHATLVAQPTLTATDNCSVGANVIVTPREYRESIPGACAGNYRIIRVWTATDECGNVDSVRQIITVQDTIRPVFTAPTPANTTVSCDNVPVQPDLAATDNCSPNVTIVKDERITPIPGRCENNYLIVRTWTAIDECNNTTTITQTITVIDTTRPVFTVAIPADTTVDCHAVPAQRMLPATDNCSPDKVTVTMTEQRIDQPGACVNNYQLIRRWTATDVCGNVATAMQTITVQDTTRPVFSAPAPPDATVACDAVPAQPDLTATDLCSPTGVTITKAEQRIDIPGACVNNYQLVRTWTATDACGNSIVVSQTLTVQDITRPTFAVAIPRDTTVNCHTIPAMPQLTATDNCSPAANITITMNQQRVDNVGACESSYRLLRTWTATDECGNFTTALQIVTVQDTTKPVFTMPIPANVTVNCGEVPAQPDLTATDNCTPANRVTIVKDEQREEISNTRCAGNYRLIRTWTALDQCGNVTVARQIITVQDTSRPVFTSPIMRDTTVNCHEVPTWPVVTASDNCNPNGVTITTSQTKQFLSATCSNNYRLIRQWTARDECGNTAIMQQIITVEDTTRPTFSIVAPRDTTVNCNAVPSIPTVTATDNCSVNSRVRVTQTQIRENIPNSCNYRLVRTWTATDECGNVSTIRQVITVQDTTRPVIAAAPASMTLSCQQPVPAAVTLRATDNCDASFPKNAVMTTDPFVADNCNGYTITRRWNVVDACGNRAEERVQIITVLPCPKPVLKPELPRNCSTDPFFTIETVSPVTNPTYILVGVTPSNAVRTPLSQTSNRFNLNGATSASFIVRDGRTGCASDTVTYQLNYIQTPVVNLGRDTSICGGDGLVLDAGAANYNNAIVWSTGATTQRIRVSQAGTYWVQVSNGICVTRDIVRVAMIPMPLVDLPDTTICRGQSVRLNATVAGATYLWSTGATTPSINVSTQERFWVRVMKNGCITIDTVNVTVNPPPDITLRSDTTICQGQSVVLSVTANASRIQWITGETGSSIVVNKAGNYWVSVTRDRCVVRDTVTVRMRAPIKFDLGPDRIMCPDGRFTIDARMDDAASYLWNDGDRNPIKSIDRAGTYVLSIMDRYCYDVKSDSLKVRIAGAPKVSLGNDTMICRGLTYTIRPRLLEDATHIRWSNGTTGPTLNVTEPGTYTVTAYNDCGSTTDEIVVDFMECESKPDIPNAFSPNGDGRNDIFRPVVRGPMYDYELRIFNRWGEMVFISKDLHKGWDGTQKGQPVDNSTFVWWMSYKKVQNGPVFILKGEVTVIR</sequence>
<dbReference type="NCBIfam" id="TIGR04131">
    <property type="entry name" value="Bac_Flav_CTERM"/>
    <property type="match status" value="1"/>
</dbReference>
<evidence type="ECO:0000256" key="1">
    <source>
        <dbReference type="SAM" id="SignalP"/>
    </source>
</evidence>
<proteinExistence type="predicted"/>
<dbReference type="RefSeq" id="WP_264282965.1">
    <property type="nucleotide sequence ID" value="NZ_CP107006.1"/>
</dbReference>
<feature type="chain" id="PRO_5046054569" evidence="1">
    <location>
        <begin position="21"/>
        <end position="5562"/>
    </location>
</feature>
<organism evidence="3 4">
    <name type="scientific">Chitinophaga horti</name>
    <dbReference type="NCBI Taxonomy" id="2920382"/>
    <lineage>
        <taxon>Bacteria</taxon>
        <taxon>Pseudomonadati</taxon>
        <taxon>Bacteroidota</taxon>
        <taxon>Chitinophagia</taxon>
        <taxon>Chitinophagales</taxon>
        <taxon>Chitinophagaceae</taxon>
        <taxon>Chitinophaga</taxon>
    </lineage>
</organism>
<evidence type="ECO:0000259" key="2">
    <source>
        <dbReference type="Pfam" id="PF19081"/>
    </source>
</evidence>